<accession>A0A3B0XZC6</accession>
<keyword evidence="6" id="KW-1160">Virus entry into host cell</keyword>
<dbReference type="GO" id="GO:0075713">
    <property type="term" value="P:establishment of integrated proviral latency"/>
    <property type="evidence" value="ECO:0007669"/>
    <property type="project" value="UniProtKB-KW"/>
</dbReference>
<dbReference type="GO" id="GO:0006310">
    <property type="term" value="P:DNA recombination"/>
    <property type="evidence" value="ECO:0007669"/>
    <property type="project" value="UniProtKB-KW"/>
</dbReference>
<comment type="similarity">
    <text evidence="1">Belongs to the 'phage' integrase family.</text>
</comment>
<name>A0A3B0XZC6_9ZZZZ</name>
<dbReference type="EMBL" id="UOFM01000078">
    <property type="protein sequence ID" value="VAW73755.1"/>
    <property type="molecule type" value="Genomic_DNA"/>
</dbReference>
<sequence>MANITKSFVDNISFTRSKQQIYWDEKLKGFGLNVGKTAKTFIVQFDVHGKAKRKKIGRYSQALTVAKARDKAKNWLGDLAIGIIPWEVEAEKRAQTITFKEAWDKFIANKKDKGNLSAKTIRNYEHSIGYLKGWYQKDMSKITHDMVEEKHRKIGKEHGQYQANSVFRVFRAVYNYALKIRRNLPMNPAFELEWYKESRRKNAMPPTVLPVFWKMLDEHIDTPMRRDYYRLILFTGLRRASASSIMVEDIDLGAKTLHIPAPKGGEEKAFDLPLSDYLCKLIEGLLEDNDSEWLFPSKTSKSGHIVEPKEPDFVNKLEDETGHHVTIHSLRNTFTTVAESLDISAYAIKLLVNHALPKSDVTGGYINPDVERLRDPMQRITTRLLSLVEPEEKGKKVVGIRR</sequence>
<evidence type="ECO:0000256" key="6">
    <source>
        <dbReference type="ARBA" id="ARBA00023296"/>
    </source>
</evidence>
<evidence type="ECO:0000313" key="8">
    <source>
        <dbReference type="EMBL" id="VAW73755.1"/>
    </source>
</evidence>
<feature type="domain" description="Tyr recombinase" evidence="7">
    <location>
        <begin position="199"/>
        <end position="378"/>
    </location>
</feature>
<dbReference type="InterPro" id="IPR025166">
    <property type="entry name" value="Integrase_DNA_bind_dom"/>
</dbReference>
<evidence type="ECO:0000256" key="5">
    <source>
        <dbReference type="ARBA" id="ARBA00023195"/>
    </source>
</evidence>
<keyword evidence="5" id="KW-1179">Viral genome integration</keyword>
<dbReference type="InterPro" id="IPR038488">
    <property type="entry name" value="Integrase_DNA-bd_sf"/>
</dbReference>
<evidence type="ECO:0000259" key="7">
    <source>
        <dbReference type="PROSITE" id="PS51898"/>
    </source>
</evidence>
<dbReference type="GO" id="GO:0015074">
    <property type="term" value="P:DNA integration"/>
    <property type="evidence" value="ECO:0007669"/>
    <property type="project" value="UniProtKB-KW"/>
</dbReference>
<evidence type="ECO:0000256" key="2">
    <source>
        <dbReference type="ARBA" id="ARBA00022908"/>
    </source>
</evidence>
<gene>
    <name evidence="8" type="ORF">MNBD_GAMMA14-2383</name>
</gene>
<dbReference type="GO" id="GO:0003677">
    <property type="term" value="F:DNA binding"/>
    <property type="evidence" value="ECO:0007669"/>
    <property type="project" value="UniProtKB-KW"/>
</dbReference>
<dbReference type="Gene3D" id="3.30.160.390">
    <property type="entry name" value="Integrase, DNA-binding domain"/>
    <property type="match status" value="1"/>
</dbReference>
<dbReference type="InterPro" id="IPR050808">
    <property type="entry name" value="Phage_Integrase"/>
</dbReference>
<dbReference type="Gene3D" id="1.10.443.10">
    <property type="entry name" value="Intergrase catalytic core"/>
    <property type="match status" value="1"/>
</dbReference>
<reference evidence="8" key="1">
    <citation type="submission" date="2018-06" db="EMBL/GenBank/DDBJ databases">
        <authorList>
            <person name="Zhirakovskaya E."/>
        </authorList>
    </citation>
    <scope>NUCLEOTIDE SEQUENCE</scope>
</reference>
<evidence type="ECO:0000256" key="3">
    <source>
        <dbReference type="ARBA" id="ARBA00023125"/>
    </source>
</evidence>
<dbReference type="InterPro" id="IPR010998">
    <property type="entry name" value="Integrase_recombinase_N"/>
</dbReference>
<evidence type="ECO:0000256" key="1">
    <source>
        <dbReference type="ARBA" id="ARBA00008857"/>
    </source>
</evidence>
<dbReference type="Gene3D" id="1.10.150.130">
    <property type="match status" value="1"/>
</dbReference>
<protein>
    <recommendedName>
        <fullName evidence="7">Tyr recombinase domain-containing protein</fullName>
    </recommendedName>
</protein>
<dbReference type="AlphaFoldDB" id="A0A3B0XZC6"/>
<dbReference type="PANTHER" id="PTHR30629">
    <property type="entry name" value="PROPHAGE INTEGRASE"/>
    <property type="match status" value="1"/>
</dbReference>
<dbReference type="SUPFAM" id="SSF56349">
    <property type="entry name" value="DNA breaking-rejoining enzymes"/>
    <property type="match status" value="1"/>
</dbReference>
<dbReference type="Pfam" id="PF00589">
    <property type="entry name" value="Phage_integrase"/>
    <property type="match status" value="1"/>
</dbReference>
<dbReference type="InterPro" id="IPR002104">
    <property type="entry name" value="Integrase_catalytic"/>
</dbReference>
<keyword evidence="2" id="KW-0229">DNA integration</keyword>
<proteinExistence type="inferred from homology"/>
<evidence type="ECO:0000256" key="4">
    <source>
        <dbReference type="ARBA" id="ARBA00023172"/>
    </source>
</evidence>
<dbReference type="InterPro" id="IPR011010">
    <property type="entry name" value="DNA_brk_join_enz"/>
</dbReference>
<dbReference type="PROSITE" id="PS51898">
    <property type="entry name" value="TYR_RECOMBINASE"/>
    <property type="match status" value="1"/>
</dbReference>
<keyword evidence="3" id="KW-0238">DNA-binding</keyword>
<dbReference type="InterPro" id="IPR013762">
    <property type="entry name" value="Integrase-like_cat_sf"/>
</dbReference>
<organism evidence="8">
    <name type="scientific">hydrothermal vent metagenome</name>
    <dbReference type="NCBI Taxonomy" id="652676"/>
    <lineage>
        <taxon>unclassified sequences</taxon>
        <taxon>metagenomes</taxon>
        <taxon>ecological metagenomes</taxon>
    </lineage>
</organism>
<dbReference type="GO" id="GO:0044826">
    <property type="term" value="P:viral genome integration into host DNA"/>
    <property type="evidence" value="ECO:0007669"/>
    <property type="project" value="UniProtKB-KW"/>
</dbReference>
<dbReference type="PANTHER" id="PTHR30629:SF2">
    <property type="entry name" value="PROPHAGE INTEGRASE INTS-RELATED"/>
    <property type="match status" value="1"/>
</dbReference>
<dbReference type="GO" id="GO:0046718">
    <property type="term" value="P:symbiont entry into host cell"/>
    <property type="evidence" value="ECO:0007669"/>
    <property type="project" value="UniProtKB-KW"/>
</dbReference>
<keyword evidence="4" id="KW-0233">DNA recombination</keyword>
<dbReference type="Pfam" id="PF13356">
    <property type="entry name" value="Arm-DNA-bind_3"/>
    <property type="match status" value="1"/>
</dbReference>